<dbReference type="GO" id="GO:0006281">
    <property type="term" value="P:DNA repair"/>
    <property type="evidence" value="ECO:0007669"/>
    <property type="project" value="InterPro"/>
</dbReference>
<dbReference type="AlphaFoldDB" id="A0A5C7SEP4"/>
<proteinExistence type="predicted"/>
<evidence type="ECO:0000313" key="4">
    <source>
        <dbReference type="Proteomes" id="UP000321192"/>
    </source>
</evidence>
<dbReference type="EMBL" id="SSFD01000263">
    <property type="protein sequence ID" value="TXH81842.1"/>
    <property type="molecule type" value="Genomic_DNA"/>
</dbReference>
<name>A0A5C7SEP4_THASP</name>
<dbReference type="SMART" id="SM00278">
    <property type="entry name" value="HhH1"/>
    <property type="match status" value="2"/>
</dbReference>
<comment type="caution">
    <text evidence="3">The sequence shown here is derived from an EMBL/GenBank/DDBJ whole genome shotgun (WGS) entry which is preliminary data.</text>
</comment>
<dbReference type="InterPro" id="IPR051675">
    <property type="entry name" value="Endo/Exo/Phosphatase_dom_1"/>
</dbReference>
<dbReference type="GO" id="GO:0015628">
    <property type="term" value="P:protein secretion by the type II secretion system"/>
    <property type="evidence" value="ECO:0007669"/>
    <property type="project" value="TreeGrafter"/>
</dbReference>
<feature type="compositionally biased region" description="Low complexity" evidence="1">
    <location>
        <begin position="260"/>
        <end position="278"/>
    </location>
</feature>
<gene>
    <name evidence="3" type="ORF">E6Q80_16520</name>
</gene>
<dbReference type="RefSeq" id="WP_276660418.1">
    <property type="nucleotide sequence ID" value="NZ_SSFD01000263.1"/>
</dbReference>
<dbReference type="PANTHER" id="PTHR21180">
    <property type="entry name" value="ENDONUCLEASE/EXONUCLEASE/PHOSPHATASE FAMILY DOMAIN-CONTAINING PROTEIN 1"/>
    <property type="match status" value="1"/>
</dbReference>
<accession>A0A5C7SEP4</accession>
<evidence type="ECO:0000259" key="2">
    <source>
        <dbReference type="SMART" id="SM00278"/>
    </source>
</evidence>
<dbReference type="Gene3D" id="1.10.150.320">
    <property type="entry name" value="Photosystem II 12 kDa extrinsic protein"/>
    <property type="match status" value="1"/>
</dbReference>
<evidence type="ECO:0000256" key="1">
    <source>
        <dbReference type="SAM" id="MobiDB-lite"/>
    </source>
</evidence>
<dbReference type="Pfam" id="PF12836">
    <property type="entry name" value="HHH_3"/>
    <property type="match status" value="1"/>
</dbReference>
<dbReference type="InterPro" id="IPR003583">
    <property type="entry name" value="Hlx-hairpin-Hlx_DNA-bd_motif"/>
</dbReference>
<organism evidence="3 4">
    <name type="scientific">Thauera aminoaromatica</name>
    <dbReference type="NCBI Taxonomy" id="164330"/>
    <lineage>
        <taxon>Bacteria</taxon>
        <taxon>Pseudomonadati</taxon>
        <taxon>Pseudomonadota</taxon>
        <taxon>Betaproteobacteria</taxon>
        <taxon>Rhodocyclales</taxon>
        <taxon>Zoogloeaceae</taxon>
        <taxon>Thauera</taxon>
    </lineage>
</organism>
<dbReference type="SUPFAM" id="SSF47781">
    <property type="entry name" value="RuvA domain 2-like"/>
    <property type="match status" value="1"/>
</dbReference>
<dbReference type="GO" id="GO:0015627">
    <property type="term" value="C:type II protein secretion system complex"/>
    <property type="evidence" value="ECO:0007669"/>
    <property type="project" value="TreeGrafter"/>
</dbReference>
<dbReference type="PANTHER" id="PTHR21180:SF32">
    <property type="entry name" value="ENDONUCLEASE_EXONUCLEASE_PHOSPHATASE FAMILY DOMAIN-CONTAINING PROTEIN 1"/>
    <property type="match status" value="1"/>
</dbReference>
<feature type="domain" description="Helix-hairpin-helix DNA-binding motif class 1" evidence="2">
    <location>
        <begin position="303"/>
        <end position="322"/>
    </location>
</feature>
<feature type="region of interest" description="Disordered" evidence="1">
    <location>
        <begin position="260"/>
        <end position="293"/>
    </location>
</feature>
<dbReference type="InterPro" id="IPR010994">
    <property type="entry name" value="RuvA_2-like"/>
</dbReference>
<evidence type="ECO:0000313" key="3">
    <source>
        <dbReference type="EMBL" id="TXH81842.1"/>
    </source>
</evidence>
<feature type="domain" description="Helix-hairpin-helix DNA-binding motif class 1" evidence="2">
    <location>
        <begin position="329"/>
        <end position="348"/>
    </location>
</feature>
<protein>
    <submittedName>
        <fullName evidence="3">Helix-hairpin-helix domain-containing protein</fullName>
    </submittedName>
</protein>
<dbReference type="Proteomes" id="UP000321192">
    <property type="component" value="Unassembled WGS sequence"/>
</dbReference>
<dbReference type="GO" id="GO:0003677">
    <property type="term" value="F:DNA binding"/>
    <property type="evidence" value="ECO:0007669"/>
    <property type="project" value="InterPro"/>
</dbReference>
<reference evidence="3 4" key="1">
    <citation type="submission" date="2018-09" db="EMBL/GenBank/DDBJ databases">
        <title>Metagenome Assembled Genomes from an Advanced Water Purification Facility.</title>
        <authorList>
            <person name="Stamps B.W."/>
            <person name="Spear J.R."/>
        </authorList>
    </citation>
    <scope>NUCLEOTIDE SEQUENCE [LARGE SCALE GENOMIC DNA]</scope>
    <source>
        <strain evidence="3">Bin_27_1</strain>
    </source>
</reference>
<sequence>MQTPKLLRATPGLRTGSVRLGSNHAYGFSGDHVRLDAELLVDNPAAVEGRDWALQLWACSGPFDGHASAGTLVAQAPVGRLSAEPQQYVGAEAFAFPPAGHGIHSMVMVLAAGHDGRFDEVHDYANYPRPECFAQPEINGTAGFELGDDSATLSAEGITNPRAPDNLSGTLSLELWALAAPYTSGKPDGVQLAASQLGCLGGQQAWHDVRVDAPVASKPAGSWHLSMLLREWTPIGFVTRDYANFALPVSWPEAAEAPVEATAEAKPGAKPGKAGKASSKSKDKDKSSKAKPAAVSINTASAAELAAVKGLSKTVVAAIVAARPFAGIDELLKVKGLGPKLLDKLKASLTL</sequence>